<evidence type="ECO:0000313" key="2">
    <source>
        <dbReference type="EMBL" id="MFK9090785.1"/>
    </source>
</evidence>
<evidence type="ECO:0000313" key="3">
    <source>
        <dbReference type="Proteomes" id="UP001623041"/>
    </source>
</evidence>
<comment type="caution">
    <text evidence="2">The sequence shown here is derived from an EMBL/GenBank/DDBJ whole genome shotgun (WGS) entry which is preliminary data.</text>
</comment>
<feature type="transmembrane region" description="Helical" evidence="1">
    <location>
        <begin position="32"/>
        <end position="53"/>
    </location>
</feature>
<protein>
    <submittedName>
        <fullName evidence="2">Uncharacterized protein</fullName>
    </submittedName>
</protein>
<keyword evidence="3" id="KW-1185">Reference proteome</keyword>
<feature type="transmembrane region" description="Helical" evidence="1">
    <location>
        <begin position="65"/>
        <end position="85"/>
    </location>
</feature>
<accession>A0ABW8RBF1</accession>
<dbReference type="EMBL" id="JBJHQH010000003">
    <property type="protein sequence ID" value="MFK9090785.1"/>
    <property type="molecule type" value="Genomic_DNA"/>
</dbReference>
<dbReference type="Proteomes" id="UP001623041">
    <property type="component" value="Unassembled WGS sequence"/>
</dbReference>
<name>A0ABW8RBF1_9BACI</name>
<keyword evidence="1" id="KW-0472">Membrane</keyword>
<dbReference type="RefSeq" id="WP_406579478.1">
    <property type="nucleotide sequence ID" value="NZ_JBJHQH010000003.1"/>
</dbReference>
<proteinExistence type="predicted"/>
<keyword evidence="1" id="KW-1133">Transmembrane helix</keyword>
<sequence>MKLLVFFALIGLSLSGSLVMIQLINNKKRGTVMFYTIFFNLVILGLGSLWWFWTETDGISQGIRVMIYFGSFIGISLLDLIVIFVRDSFQKSGHF</sequence>
<feature type="transmembrane region" description="Helical" evidence="1">
    <location>
        <begin position="6"/>
        <end position="25"/>
    </location>
</feature>
<gene>
    <name evidence="2" type="ORF">ACJEBI_04730</name>
</gene>
<keyword evidence="1" id="KW-0812">Transmembrane</keyword>
<evidence type="ECO:0000256" key="1">
    <source>
        <dbReference type="SAM" id="Phobius"/>
    </source>
</evidence>
<reference evidence="2 3" key="1">
    <citation type="submission" date="2024-11" db="EMBL/GenBank/DDBJ databases">
        <authorList>
            <person name="Lucas J.A."/>
        </authorList>
    </citation>
    <scope>NUCLEOTIDE SEQUENCE [LARGE SCALE GENOMIC DNA]</scope>
    <source>
        <strain evidence="2 3">Z 5.4</strain>
    </source>
</reference>
<organism evidence="2 3">
    <name type="scientific">Bacillus salipaludis</name>
    <dbReference type="NCBI Taxonomy" id="2547811"/>
    <lineage>
        <taxon>Bacteria</taxon>
        <taxon>Bacillati</taxon>
        <taxon>Bacillota</taxon>
        <taxon>Bacilli</taxon>
        <taxon>Bacillales</taxon>
        <taxon>Bacillaceae</taxon>
        <taxon>Bacillus</taxon>
    </lineage>
</organism>